<feature type="region of interest" description="Disordered" evidence="1">
    <location>
        <begin position="75"/>
        <end position="159"/>
    </location>
</feature>
<feature type="region of interest" description="Disordered" evidence="1">
    <location>
        <begin position="591"/>
        <end position="610"/>
    </location>
</feature>
<evidence type="ECO:0000256" key="1">
    <source>
        <dbReference type="SAM" id="MobiDB-lite"/>
    </source>
</evidence>
<accession>B8CD05</accession>
<feature type="compositionally biased region" description="Polar residues" evidence="1">
    <location>
        <begin position="594"/>
        <end position="610"/>
    </location>
</feature>
<feature type="region of interest" description="Disordered" evidence="1">
    <location>
        <begin position="423"/>
        <end position="442"/>
    </location>
</feature>
<dbReference type="PaxDb" id="35128-Thaps24958"/>
<reference evidence="2 3" key="1">
    <citation type="journal article" date="2004" name="Science">
        <title>The genome of the diatom Thalassiosira pseudonana: ecology, evolution, and metabolism.</title>
        <authorList>
            <person name="Armbrust E.V."/>
            <person name="Berges J.A."/>
            <person name="Bowler C."/>
            <person name="Green B.R."/>
            <person name="Martinez D."/>
            <person name="Putnam N.H."/>
            <person name="Zhou S."/>
            <person name="Allen A.E."/>
            <person name="Apt K.E."/>
            <person name="Bechner M."/>
            <person name="Brzezinski M.A."/>
            <person name="Chaal B.K."/>
            <person name="Chiovitti A."/>
            <person name="Davis A.K."/>
            <person name="Demarest M.S."/>
            <person name="Detter J.C."/>
            <person name="Glavina T."/>
            <person name="Goodstein D."/>
            <person name="Hadi M.Z."/>
            <person name="Hellsten U."/>
            <person name="Hildebrand M."/>
            <person name="Jenkins B.D."/>
            <person name="Jurka J."/>
            <person name="Kapitonov V.V."/>
            <person name="Kroger N."/>
            <person name="Lau W.W."/>
            <person name="Lane T.W."/>
            <person name="Larimer F.W."/>
            <person name="Lippmeier J.C."/>
            <person name="Lucas S."/>
            <person name="Medina M."/>
            <person name="Montsant A."/>
            <person name="Obornik M."/>
            <person name="Parker M.S."/>
            <person name="Palenik B."/>
            <person name="Pazour G.J."/>
            <person name="Richardson P.M."/>
            <person name="Rynearson T.A."/>
            <person name="Saito M.A."/>
            <person name="Schwartz D.C."/>
            <person name="Thamatrakoln K."/>
            <person name="Valentin K."/>
            <person name="Vardi A."/>
            <person name="Wilkerson F.P."/>
            <person name="Rokhsar D.S."/>
        </authorList>
    </citation>
    <scope>NUCLEOTIDE SEQUENCE [LARGE SCALE GENOMIC DNA]</scope>
    <source>
        <strain evidence="2 3">CCMP1335</strain>
    </source>
</reference>
<evidence type="ECO:0000313" key="3">
    <source>
        <dbReference type="Proteomes" id="UP000001449"/>
    </source>
</evidence>
<dbReference type="Proteomes" id="UP000001449">
    <property type="component" value="Chromosome 15"/>
</dbReference>
<dbReference type="HOGENOM" id="CLU_380167_0_0_1"/>
<dbReference type="OMA" id="MPPRQTK"/>
<feature type="compositionally biased region" description="Polar residues" evidence="1">
    <location>
        <begin position="294"/>
        <end position="309"/>
    </location>
</feature>
<feature type="compositionally biased region" description="Low complexity" evidence="1">
    <location>
        <begin position="424"/>
        <end position="442"/>
    </location>
</feature>
<reference evidence="2 3" key="2">
    <citation type="journal article" date="2008" name="Nature">
        <title>The Phaeodactylum genome reveals the evolutionary history of diatom genomes.</title>
        <authorList>
            <person name="Bowler C."/>
            <person name="Allen A.E."/>
            <person name="Badger J.H."/>
            <person name="Grimwood J."/>
            <person name="Jabbari K."/>
            <person name="Kuo A."/>
            <person name="Maheswari U."/>
            <person name="Martens C."/>
            <person name="Maumus F."/>
            <person name="Otillar R.P."/>
            <person name="Rayko E."/>
            <person name="Salamov A."/>
            <person name="Vandepoele K."/>
            <person name="Beszteri B."/>
            <person name="Gruber A."/>
            <person name="Heijde M."/>
            <person name="Katinka M."/>
            <person name="Mock T."/>
            <person name="Valentin K."/>
            <person name="Verret F."/>
            <person name="Berges J.A."/>
            <person name="Brownlee C."/>
            <person name="Cadoret J.P."/>
            <person name="Chiovitti A."/>
            <person name="Choi C.J."/>
            <person name="Coesel S."/>
            <person name="De Martino A."/>
            <person name="Detter J.C."/>
            <person name="Durkin C."/>
            <person name="Falciatore A."/>
            <person name="Fournet J."/>
            <person name="Haruta M."/>
            <person name="Huysman M.J."/>
            <person name="Jenkins B.D."/>
            <person name="Jiroutova K."/>
            <person name="Jorgensen R.E."/>
            <person name="Joubert Y."/>
            <person name="Kaplan A."/>
            <person name="Kroger N."/>
            <person name="Kroth P.G."/>
            <person name="La Roche J."/>
            <person name="Lindquist E."/>
            <person name="Lommer M."/>
            <person name="Martin-Jezequel V."/>
            <person name="Lopez P.J."/>
            <person name="Lucas S."/>
            <person name="Mangogna M."/>
            <person name="McGinnis K."/>
            <person name="Medlin L.K."/>
            <person name="Montsant A."/>
            <person name="Oudot-Le Secq M.P."/>
            <person name="Napoli C."/>
            <person name="Obornik M."/>
            <person name="Parker M.S."/>
            <person name="Petit J.L."/>
            <person name="Porcel B.M."/>
            <person name="Poulsen N."/>
            <person name="Robison M."/>
            <person name="Rychlewski L."/>
            <person name="Rynearson T.A."/>
            <person name="Schmutz J."/>
            <person name="Shapiro H."/>
            <person name="Siaut M."/>
            <person name="Stanley M."/>
            <person name="Sussman M.R."/>
            <person name="Taylor A.R."/>
            <person name="Vardi A."/>
            <person name="von Dassow P."/>
            <person name="Vyverman W."/>
            <person name="Willis A."/>
            <person name="Wyrwicz L.S."/>
            <person name="Rokhsar D.S."/>
            <person name="Weissenbach J."/>
            <person name="Armbrust E.V."/>
            <person name="Green B.R."/>
            <person name="Van de Peer Y."/>
            <person name="Grigoriev I.V."/>
        </authorList>
    </citation>
    <scope>NUCLEOTIDE SEQUENCE [LARGE SCALE GENOMIC DNA]</scope>
    <source>
        <strain evidence="2 3">CCMP1335</strain>
    </source>
</reference>
<dbReference type="GeneID" id="7441865"/>
<sequence length="729" mass="78965">MSLFLGLGASASSTAGVGVSSSTIGSSSSVAMGGVVLDRGRDRDRFARSTAMAMPHLPRRPIGQVRRATMDDIDTSRFPPLPIQLPLVGGGELGEPARRSSEGDGAGHERRGNLDRYLNKRSNADPTGVASLHRNGNGSGGSLFNHGHQSQSERNSIDPEYEKASEFLSSWIENCSVSSRSHGNQRLGSGGGGGIVSQRSHSFHDGTKSVIGSRKYRSQYRRATIMTDDELGGSSWRGESLLRDNVDINTTSTSRSTAAAMETKTTSNEDINGDEDGVKRESPSCVSDIPPLQQEKSPASTSKQVYTNNDGRRMQRCKSEPRVSFYNSDDPPTPYPHGDPYFYSSNSNINSSNLQDQATTVPSTPTIQVISLPWTDHRGIQAEYTGEVNSLIQPHGVGELTYTNGSVIKAVWCNGMVKVDGNTRSRSCPRSAGRGSSRSSECSLSGASLRQCTMFRRQSSNGTAATATAKSVLSTSNDESISSTAHPYFDLGDVATPNSMIIPSSSSSPSKHETLLQISSLKTHSFVFIRRSNSQWTYAILADRPVPQDGNERGEEASMRFVVDKKGSTKVLKKRHWVKYIRLVNTGDDDAVNEGTSAATTANGGSSNKGTFNTEAEATSKLVSSSSFSCSSEQSFSSTAAVCRNEDRRHNEDNDSSIYRYASLSPKACSDFKEARSFDLELLHRLALGDVDANEKKKSRVLHRRRSMDSGRSYASYYSMTTERHDGGN</sequence>
<dbReference type="RefSeq" id="XP_002294168.1">
    <property type="nucleotide sequence ID" value="XM_002294132.1"/>
</dbReference>
<feature type="compositionally biased region" description="Basic residues" evidence="1">
    <location>
        <begin position="697"/>
        <end position="706"/>
    </location>
</feature>
<feature type="compositionally biased region" description="Basic and acidic residues" evidence="1">
    <location>
        <begin position="310"/>
        <end position="321"/>
    </location>
</feature>
<dbReference type="KEGG" id="tps:THAPSDRAFT_24958"/>
<evidence type="ECO:0000313" key="2">
    <source>
        <dbReference type="EMBL" id="EED88523.1"/>
    </source>
</evidence>
<protein>
    <submittedName>
        <fullName evidence="2">Uncharacterized protein</fullName>
    </submittedName>
</protein>
<dbReference type="InParanoid" id="B8CD05"/>
<name>B8CD05_THAPS</name>
<keyword evidence="3" id="KW-1185">Reference proteome</keyword>
<proteinExistence type="predicted"/>
<dbReference type="eggNOG" id="ENOG502T9WS">
    <property type="taxonomic scope" value="Eukaryota"/>
</dbReference>
<dbReference type="EMBL" id="CM000650">
    <property type="protein sequence ID" value="EED88523.1"/>
    <property type="molecule type" value="Genomic_DNA"/>
</dbReference>
<feature type="region of interest" description="Disordered" evidence="1">
    <location>
        <begin position="694"/>
        <end position="729"/>
    </location>
</feature>
<organism evidence="2 3">
    <name type="scientific">Thalassiosira pseudonana</name>
    <name type="common">Marine diatom</name>
    <name type="synonym">Cyclotella nana</name>
    <dbReference type="NCBI Taxonomy" id="35128"/>
    <lineage>
        <taxon>Eukaryota</taxon>
        <taxon>Sar</taxon>
        <taxon>Stramenopiles</taxon>
        <taxon>Ochrophyta</taxon>
        <taxon>Bacillariophyta</taxon>
        <taxon>Coscinodiscophyceae</taxon>
        <taxon>Thalassiosirophycidae</taxon>
        <taxon>Thalassiosirales</taxon>
        <taxon>Thalassiosiraceae</taxon>
        <taxon>Thalassiosira</taxon>
    </lineage>
</organism>
<feature type="compositionally biased region" description="Basic and acidic residues" evidence="1">
    <location>
        <begin position="95"/>
        <end position="118"/>
    </location>
</feature>
<gene>
    <name evidence="2" type="ORF">THAPSDRAFT_24958</name>
</gene>
<dbReference type="AlphaFoldDB" id="B8CD05"/>
<feature type="region of interest" description="Disordered" evidence="1">
    <location>
        <begin position="182"/>
        <end position="209"/>
    </location>
</feature>
<feature type="region of interest" description="Disordered" evidence="1">
    <location>
        <begin position="252"/>
        <end position="335"/>
    </location>
</feature>